<evidence type="ECO:0000313" key="10">
    <source>
        <dbReference type="Proteomes" id="UP000001307"/>
    </source>
</evidence>
<comment type="similarity">
    <text evidence="2 8">Belongs to the nonaspanin (TM9SF) (TC 9.A.2) family.</text>
</comment>
<evidence type="ECO:0000256" key="2">
    <source>
        <dbReference type="ARBA" id="ARBA00005227"/>
    </source>
</evidence>
<dbReference type="Proteomes" id="UP000001307">
    <property type="component" value="Unassembled WGS sequence"/>
</dbReference>
<evidence type="ECO:0000256" key="5">
    <source>
        <dbReference type="ARBA" id="ARBA00022989"/>
    </source>
</evidence>
<feature type="transmembrane region" description="Helical" evidence="8">
    <location>
        <begin position="282"/>
        <end position="308"/>
    </location>
</feature>
<feature type="transmembrane region" description="Helical" evidence="8">
    <location>
        <begin position="519"/>
        <end position="538"/>
    </location>
</feature>
<feature type="transmembrane region" description="Helical" evidence="8">
    <location>
        <begin position="553"/>
        <end position="579"/>
    </location>
</feature>
<reference evidence="9" key="1">
    <citation type="journal article" date="2010" name="Science">
        <title>Plasticity of animal genome architecture unmasked by rapid evolution of a pelagic tunicate.</title>
        <authorList>
            <person name="Denoeud F."/>
            <person name="Henriet S."/>
            <person name="Mungpakdee S."/>
            <person name="Aury J.M."/>
            <person name="Da Silva C."/>
            <person name="Brinkmann H."/>
            <person name="Mikhaleva J."/>
            <person name="Olsen L.C."/>
            <person name="Jubin C."/>
            <person name="Canestro C."/>
            <person name="Bouquet J.M."/>
            <person name="Danks G."/>
            <person name="Poulain J."/>
            <person name="Campsteijn C."/>
            <person name="Adamski M."/>
            <person name="Cross I."/>
            <person name="Yadetie F."/>
            <person name="Muffato M."/>
            <person name="Louis A."/>
            <person name="Butcher S."/>
            <person name="Tsagkogeorga G."/>
            <person name="Konrad A."/>
            <person name="Singh S."/>
            <person name="Jensen M.F."/>
            <person name="Cong E.H."/>
            <person name="Eikeseth-Otteraa H."/>
            <person name="Noel B."/>
            <person name="Anthouard V."/>
            <person name="Porcel B.M."/>
            <person name="Kachouri-Lafond R."/>
            <person name="Nishino A."/>
            <person name="Ugolini M."/>
            <person name="Chourrout P."/>
            <person name="Nishida H."/>
            <person name="Aasland R."/>
            <person name="Huzurbazar S."/>
            <person name="Westhof E."/>
            <person name="Delsuc F."/>
            <person name="Lehrach H."/>
            <person name="Reinhardt R."/>
            <person name="Weissenbach J."/>
            <person name="Roy S.W."/>
            <person name="Artiguenave F."/>
            <person name="Postlethwait J.H."/>
            <person name="Manak J.R."/>
            <person name="Thompson E.M."/>
            <person name="Jaillon O."/>
            <person name="Du Pasquier L."/>
            <person name="Boudinot P."/>
            <person name="Liberles D.A."/>
            <person name="Volff J.N."/>
            <person name="Philippe H."/>
            <person name="Lenhard B."/>
            <person name="Roest Crollius H."/>
            <person name="Wincker P."/>
            <person name="Chourrout D."/>
        </authorList>
    </citation>
    <scope>NUCLEOTIDE SEQUENCE [LARGE SCALE GENOMIC DNA]</scope>
</reference>
<dbReference type="GO" id="GO:0000421">
    <property type="term" value="C:autophagosome membrane"/>
    <property type="evidence" value="ECO:0007669"/>
    <property type="project" value="UniProtKB-SubCell"/>
</dbReference>
<dbReference type="PANTHER" id="PTHR10766">
    <property type="entry name" value="TRANSMEMBRANE 9 SUPERFAMILY PROTEIN"/>
    <property type="match status" value="1"/>
</dbReference>
<feature type="transmembrane region" description="Helical" evidence="8">
    <location>
        <begin position="481"/>
        <end position="507"/>
    </location>
</feature>
<dbReference type="PANTHER" id="PTHR10766:SF177">
    <property type="entry name" value="TRANSMEMBRANE 9 SUPERFAMILY MEMBER 1"/>
    <property type="match status" value="1"/>
</dbReference>
<dbReference type="GO" id="GO:0072657">
    <property type="term" value="P:protein localization to membrane"/>
    <property type="evidence" value="ECO:0007669"/>
    <property type="project" value="TreeGrafter"/>
</dbReference>
<keyword evidence="10" id="KW-1185">Reference proteome</keyword>
<proteinExistence type="inferred from homology"/>
<dbReference type="InParanoid" id="E4WXP5"/>
<feature type="transmembrane region" description="Helical" evidence="8">
    <location>
        <begin position="219"/>
        <end position="244"/>
    </location>
</feature>
<evidence type="ECO:0000256" key="3">
    <source>
        <dbReference type="ARBA" id="ARBA00022692"/>
    </source>
</evidence>
<comment type="subcellular location">
    <subcellularLocation>
        <location evidence="1">Cytoplasmic vesicle</location>
        <location evidence="1">Autophagosome membrane</location>
        <topology evidence="1">Multi-pass membrane protein</topology>
    </subcellularLocation>
</comment>
<dbReference type="Pfam" id="PF02990">
    <property type="entry name" value="EMP70"/>
    <property type="match status" value="1"/>
</dbReference>
<feature type="transmembrane region" description="Helical" evidence="8">
    <location>
        <begin position="355"/>
        <end position="373"/>
    </location>
</feature>
<evidence type="ECO:0000256" key="4">
    <source>
        <dbReference type="ARBA" id="ARBA00022729"/>
    </source>
</evidence>
<comment type="function">
    <text evidence="7">Plays an essential role in autophagy.</text>
</comment>
<organism evidence="9">
    <name type="scientific">Oikopleura dioica</name>
    <name type="common">Tunicate</name>
    <dbReference type="NCBI Taxonomy" id="34765"/>
    <lineage>
        <taxon>Eukaryota</taxon>
        <taxon>Metazoa</taxon>
        <taxon>Chordata</taxon>
        <taxon>Tunicata</taxon>
        <taxon>Appendicularia</taxon>
        <taxon>Copelata</taxon>
        <taxon>Oikopleuridae</taxon>
        <taxon>Oikopleura</taxon>
    </lineage>
</organism>
<protein>
    <recommendedName>
        <fullName evidence="8">Transmembrane 9 superfamily member</fullName>
    </recommendedName>
</protein>
<keyword evidence="6 8" id="KW-0472">Membrane</keyword>
<dbReference type="FunCoup" id="E4WXP5">
    <property type="interactions" value="166"/>
</dbReference>
<evidence type="ECO:0000256" key="7">
    <source>
        <dbReference type="ARBA" id="ARBA00037688"/>
    </source>
</evidence>
<dbReference type="InterPro" id="IPR004240">
    <property type="entry name" value="EMP70"/>
</dbReference>
<feature type="transmembrane region" description="Helical" evidence="8">
    <location>
        <begin position="385"/>
        <end position="413"/>
    </location>
</feature>
<accession>E4WXP5</accession>
<dbReference type="OrthoDB" id="1666796at2759"/>
<dbReference type="AlphaFoldDB" id="E4WXP5"/>
<feature type="transmembrane region" description="Helical" evidence="8">
    <location>
        <begin position="441"/>
        <end position="469"/>
    </location>
</feature>
<evidence type="ECO:0000256" key="1">
    <source>
        <dbReference type="ARBA" id="ARBA00004542"/>
    </source>
</evidence>
<evidence type="ECO:0000256" key="6">
    <source>
        <dbReference type="ARBA" id="ARBA00023136"/>
    </source>
</evidence>
<keyword evidence="3 8" id="KW-0812">Transmembrane</keyword>
<sequence>MIRALLIFLFSVDGAHHPFKDGESVPVFVNKVGPYFNPHETYHYYSLPVCRPDEIKHRPLTLGEVLDGDRMAYSLYDIRFKKNEAKKTLCQVTLETEDIEKLKQAIRELYYFEFNIDNLPVRGFIGHFEESGLIPVPHVERCYLWSSLHFTFMYNSQSNMIVSVNVSTAGTHPISLDDHDAPLNVEFYYSTEWIETSETISSRDKQKGSFFPKTLEIHWLSVINSVVLVVLLTGFIVIILMRLLNTDFSRYNKEDSLDDELAIEDECGWKVIHTEVFRFPRYISLLSAILGVGTQFLAMACGILIIALCGGFKPGHGGAIHTYSIILYCITSSIAGYVSGSFYRKFGGHNWVRNIIMTAFLFTGPFFTIWFTINCTHWYAGSTQALPFTTILLLMLVYILVGFPLTVLGGIIARNTTSDFDSPCRTRPIPRMIPPQVYIPAWYTNFICHCFFGGFLPFSAISVEIYYIFATVWGREQYTLYGVLLLVFFIVLSVSACISIALTYFQLSSEDYRWWWRSIFSAGSTGIFVFFYSCFYYLRRSNMSGAVETVEFLGYTALMCYIFFLTLGTIGFGASLKFIRYIYVNLKMD</sequence>
<evidence type="ECO:0000256" key="8">
    <source>
        <dbReference type="RuleBase" id="RU363079"/>
    </source>
</evidence>
<name>E4WXP5_OIKDI</name>
<feature type="transmembrane region" description="Helical" evidence="8">
    <location>
        <begin position="320"/>
        <end position="343"/>
    </location>
</feature>
<keyword evidence="4" id="KW-0732">Signal</keyword>
<dbReference type="EMBL" id="FN653018">
    <property type="protein sequence ID" value="CBY22138.1"/>
    <property type="molecule type" value="Genomic_DNA"/>
</dbReference>
<keyword evidence="5 8" id="KW-1133">Transmembrane helix</keyword>
<evidence type="ECO:0000313" key="9">
    <source>
        <dbReference type="EMBL" id="CBY22138.1"/>
    </source>
</evidence>
<gene>
    <name evidence="9" type="ORF">GSOID_T00011684001</name>
</gene>